<name>A0A6A6EPI9_9PEZI</name>
<dbReference type="Proteomes" id="UP000800200">
    <property type="component" value="Unassembled WGS sequence"/>
</dbReference>
<proteinExistence type="predicted"/>
<keyword evidence="3" id="KW-1185">Reference proteome</keyword>
<dbReference type="EMBL" id="ML994614">
    <property type="protein sequence ID" value="KAF2192902.1"/>
    <property type="molecule type" value="Genomic_DNA"/>
</dbReference>
<gene>
    <name evidence="2" type="ORF">K469DRAFT_714925</name>
</gene>
<keyword evidence="1" id="KW-0472">Membrane</keyword>
<organism evidence="2 3">
    <name type="scientific">Zopfia rhizophila CBS 207.26</name>
    <dbReference type="NCBI Taxonomy" id="1314779"/>
    <lineage>
        <taxon>Eukaryota</taxon>
        <taxon>Fungi</taxon>
        <taxon>Dikarya</taxon>
        <taxon>Ascomycota</taxon>
        <taxon>Pezizomycotina</taxon>
        <taxon>Dothideomycetes</taxon>
        <taxon>Dothideomycetes incertae sedis</taxon>
        <taxon>Zopfiaceae</taxon>
        <taxon>Zopfia</taxon>
    </lineage>
</organism>
<evidence type="ECO:0000256" key="1">
    <source>
        <dbReference type="SAM" id="Phobius"/>
    </source>
</evidence>
<keyword evidence="1" id="KW-1133">Transmembrane helix</keyword>
<reference evidence="2" key="1">
    <citation type="journal article" date="2020" name="Stud. Mycol.">
        <title>101 Dothideomycetes genomes: a test case for predicting lifestyles and emergence of pathogens.</title>
        <authorList>
            <person name="Haridas S."/>
            <person name="Albert R."/>
            <person name="Binder M."/>
            <person name="Bloem J."/>
            <person name="Labutti K."/>
            <person name="Salamov A."/>
            <person name="Andreopoulos B."/>
            <person name="Baker S."/>
            <person name="Barry K."/>
            <person name="Bills G."/>
            <person name="Bluhm B."/>
            <person name="Cannon C."/>
            <person name="Castanera R."/>
            <person name="Culley D."/>
            <person name="Daum C."/>
            <person name="Ezra D."/>
            <person name="Gonzalez J."/>
            <person name="Henrissat B."/>
            <person name="Kuo A."/>
            <person name="Liang C."/>
            <person name="Lipzen A."/>
            <person name="Lutzoni F."/>
            <person name="Magnuson J."/>
            <person name="Mondo S."/>
            <person name="Nolan M."/>
            <person name="Ohm R."/>
            <person name="Pangilinan J."/>
            <person name="Park H.-J."/>
            <person name="Ramirez L."/>
            <person name="Alfaro M."/>
            <person name="Sun H."/>
            <person name="Tritt A."/>
            <person name="Yoshinaga Y."/>
            <person name="Zwiers L.-H."/>
            <person name="Turgeon B."/>
            <person name="Goodwin S."/>
            <person name="Spatafora J."/>
            <person name="Crous P."/>
            <person name="Grigoriev I."/>
        </authorList>
    </citation>
    <scope>NUCLEOTIDE SEQUENCE</scope>
    <source>
        <strain evidence="2">CBS 207.26</strain>
    </source>
</reference>
<protein>
    <submittedName>
        <fullName evidence="2">Uncharacterized protein</fullName>
    </submittedName>
</protein>
<evidence type="ECO:0000313" key="2">
    <source>
        <dbReference type="EMBL" id="KAF2192902.1"/>
    </source>
</evidence>
<sequence>MAEKRTGDHLTLGHITTAPVAHHTAATDSTGAQCEDLEKDAKEPQDISCIGDAKEDGYVIIKNAIRKDIITTTEVDKSDPKVAKDGRRRCFQNSAPNEKIREYFCTHVPKTFLIDLGLSKDNAEMIPEIEFWEYMPDSRDSQRGRLAGDRNFVYVIIAISEPLSTNEGLLEFVRGSHRLQVRSVAEIFRMPTTQITLHMGWALAWTSELLYNSMYVLQLLVVLIMVILNIEIKALSHKALYTWACTLSFTPKF</sequence>
<accession>A0A6A6EPI9</accession>
<feature type="transmembrane region" description="Helical" evidence="1">
    <location>
        <begin position="209"/>
        <end position="230"/>
    </location>
</feature>
<keyword evidence="1" id="KW-0812">Transmembrane</keyword>
<evidence type="ECO:0000313" key="3">
    <source>
        <dbReference type="Proteomes" id="UP000800200"/>
    </source>
</evidence>
<dbReference type="AlphaFoldDB" id="A0A6A6EPI9"/>